<dbReference type="SUPFAM" id="SSF102588">
    <property type="entry name" value="LmbE-like"/>
    <property type="match status" value="1"/>
</dbReference>
<name>A0ABV1YJM7_9HYPH</name>
<proteinExistence type="predicted"/>
<dbReference type="Gene3D" id="3.40.50.10320">
    <property type="entry name" value="LmbE-like"/>
    <property type="match status" value="1"/>
</dbReference>
<dbReference type="Proteomes" id="UP001464387">
    <property type="component" value="Unassembled WGS sequence"/>
</dbReference>
<dbReference type="RefSeq" id="WP_023768887.1">
    <property type="nucleotide sequence ID" value="NZ_CP097252.1"/>
</dbReference>
<reference evidence="1 2" key="1">
    <citation type="journal article" date="2024" name="Proc. Natl. Acad. Sci. U.S.A.">
        <title>The evolutionary genomics of adaptation to stress in wild rhizobium bacteria.</title>
        <authorList>
            <person name="Kehlet-Delgado H."/>
            <person name="Montoya A.P."/>
            <person name="Jensen K.T."/>
            <person name="Wendlandt C.E."/>
            <person name="Dexheimer C."/>
            <person name="Roberts M."/>
            <person name="Torres Martinez L."/>
            <person name="Friesen M.L."/>
            <person name="Griffitts J.S."/>
            <person name="Porter S.S."/>
        </authorList>
    </citation>
    <scope>NUCLEOTIDE SEQUENCE [LARGE SCALE GENOMIC DNA]</scope>
    <source>
        <strain evidence="1 2">M0729</strain>
    </source>
</reference>
<sequence>MSPALGRLLVIAPHPDDEVLGCGGTIARVAAEGGEVHVAVVTRGCPPAFTEEMTQQVRGEAKAAHAGLGVRHTHWLDLPAAQLGQTPHSTVNAALQALLQAVKPDTLLIPFVGDVHMDHQLIFLSSLVAARPTQSHYPRTIMAYETVSETNWNAPYVTPSFVPNVFIDIQATLDRKLEAASMFASQIKNFPHERSIETLRALAIVRGTAVHLRAAEAFVLLRNVI</sequence>
<dbReference type="EMBL" id="JAMYPJ010000031">
    <property type="protein sequence ID" value="MER8935341.1"/>
    <property type="molecule type" value="Genomic_DNA"/>
</dbReference>
<dbReference type="PANTHER" id="PTHR12993">
    <property type="entry name" value="N-ACETYLGLUCOSAMINYL-PHOSPHATIDYLINOSITOL DE-N-ACETYLASE-RELATED"/>
    <property type="match status" value="1"/>
</dbReference>
<protein>
    <submittedName>
        <fullName evidence="1">PIG-L family deacetylase</fullName>
    </submittedName>
</protein>
<keyword evidence="2" id="KW-1185">Reference proteome</keyword>
<comment type="caution">
    <text evidence="1">The sequence shown here is derived from an EMBL/GenBank/DDBJ whole genome shotgun (WGS) entry which is preliminary data.</text>
</comment>
<organism evidence="1 2">
    <name type="scientific">Mesorhizobium opportunistum</name>
    <dbReference type="NCBI Taxonomy" id="593909"/>
    <lineage>
        <taxon>Bacteria</taxon>
        <taxon>Pseudomonadati</taxon>
        <taxon>Pseudomonadota</taxon>
        <taxon>Alphaproteobacteria</taxon>
        <taxon>Hyphomicrobiales</taxon>
        <taxon>Phyllobacteriaceae</taxon>
        <taxon>Mesorhizobium</taxon>
    </lineage>
</organism>
<accession>A0ABV1YJM7</accession>
<evidence type="ECO:0000313" key="2">
    <source>
        <dbReference type="Proteomes" id="UP001464387"/>
    </source>
</evidence>
<gene>
    <name evidence="1" type="ORF">NKI33_20570</name>
</gene>
<evidence type="ECO:0000313" key="1">
    <source>
        <dbReference type="EMBL" id="MER8935341.1"/>
    </source>
</evidence>
<dbReference type="InterPro" id="IPR024078">
    <property type="entry name" value="LmbE-like_dom_sf"/>
</dbReference>
<dbReference type="PANTHER" id="PTHR12993:SF29">
    <property type="entry name" value="BLR3841 PROTEIN"/>
    <property type="match status" value="1"/>
</dbReference>
<dbReference type="Pfam" id="PF02585">
    <property type="entry name" value="PIG-L"/>
    <property type="match status" value="1"/>
</dbReference>
<dbReference type="InterPro" id="IPR003737">
    <property type="entry name" value="GlcNAc_PI_deacetylase-related"/>
</dbReference>